<organism evidence="1 2">
    <name type="scientific">Streptococcus porcinus</name>
    <dbReference type="NCBI Taxonomy" id="1340"/>
    <lineage>
        <taxon>Bacteria</taxon>
        <taxon>Bacillati</taxon>
        <taxon>Bacillota</taxon>
        <taxon>Bacilli</taxon>
        <taxon>Lactobacillales</taxon>
        <taxon>Streptococcaceae</taxon>
        <taxon>Streptococcus</taxon>
    </lineage>
</organism>
<dbReference type="PANTHER" id="PTHR48098:SF6">
    <property type="entry name" value="FERRI-BACILLIBACTIN ESTERASE BESA"/>
    <property type="match status" value="1"/>
</dbReference>
<dbReference type="EMBL" id="LR594052">
    <property type="protein sequence ID" value="VTT44727.1"/>
    <property type="molecule type" value="Genomic_DNA"/>
</dbReference>
<evidence type="ECO:0000313" key="2">
    <source>
        <dbReference type="Proteomes" id="UP000306241"/>
    </source>
</evidence>
<gene>
    <name evidence="1" type="ORF">NCTC10924_01219</name>
</gene>
<dbReference type="Pfam" id="PF00756">
    <property type="entry name" value="Esterase"/>
    <property type="match status" value="1"/>
</dbReference>
<dbReference type="AlphaFoldDB" id="A0A4V0HAA8"/>
<dbReference type="InterPro" id="IPR029058">
    <property type="entry name" value="AB_hydrolase_fold"/>
</dbReference>
<dbReference type="InterPro" id="IPR000801">
    <property type="entry name" value="Esterase-like"/>
</dbReference>
<dbReference type="InterPro" id="IPR050583">
    <property type="entry name" value="Mycobacterial_A85_antigen"/>
</dbReference>
<sequence length="273" mass="31022">MVDTSTNLKTHFLALPYTKKKRRVRILLPNNYSEKDTVSYPVLYMNDGQNLFFDQESFSGKSWNIIESLQSQIIPDIIVVAIDHADAYRLREYAPFPFEKVVPHAIPKDGGNGQAYAKWLVTELKPFIDLNYRTKRGFKHTFLAGSSMGALITAYTAAQYPNIFGGLGVFSIASWTCEKQLLSFCQSHPLNPKTNIYLQVGTNEGDMPNQPSNPQENQNYITNSLNYYKQILAQGFPITQIHFAIVAGARHTESVWAKQFPYFLEHLLTNNLT</sequence>
<dbReference type="Proteomes" id="UP000306241">
    <property type="component" value="Chromosome"/>
</dbReference>
<dbReference type="RefSeq" id="WP_003085118.1">
    <property type="nucleotide sequence ID" value="NZ_CP070236.1"/>
</dbReference>
<dbReference type="SUPFAM" id="SSF53474">
    <property type="entry name" value="alpha/beta-Hydrolases"/>
    <property type="match status" value="1"/>
</dbReference>
<evidence type="ECO:0000313" key="1">
    <source>
        <dbReference type="EMBL" id="VTT44727.1"/>
    </source>
</evidence>
<accession>A0A4V0HAA8</accession>
<reference evidence="1 2" key="1">
    <citation type="submission" date="2019-05" db="EMBL/GenBank/DDBJ databases">
        <authorList>
            <consortium name="Pathogen Informatics"/>
        </authorList>
    </citation>
    <scope>NUCLEOTIDE SEQUENCE [LARGE SCALE GENOMIC DNA]</scope>
    <source>
        <strain evidence="1 2">NCTC10924</strain>
    </source>
</reference>
<dbReference type="Gene3D" id="3.40.50.1820">
    <property type="entry name" value="alpha/beta hydrolase"/>
    <property type="match status" value="1"/>
</dbReference>
<dbReference type="PANTHER" id="PTHR48098">
    <property type="entry name" value="ENTEROCHELIN ESTERASE-RELATED"/>
    <property type="match status" value="1"/>
</dbReference>
<dbReference type="OrthoDB" id="9784036at2"/>
<name>A0A4V0HAA8_STRPO</name>
<proteinExistence type="predicted"/>
<protein>
    <submittedName>
        <fullName evidence="1">Esterase</fullName>
    </submittedName>
</protein>